<comment type="similarity">
    <text evidence="12 13">Belongs to the TonB-dependent receptor family.</text>
</comment>
<evidence type="ECO:0000256" key="12">
    <source>
        <dbReference type="PROSITE-ProRule" id="PRU01360"/>
    </source>
</evidence>
<evidence type="ECO:0000256" key="11">
    <source>
        <dbReference type="ARBA" id="ARBA00023237"/>
    </source>
</evidence>
<dbReference type="Gene3D" id="2.40.170.20">
    <property type="entry name" value="TonB-dependent receptor, beta-barrel domain"/>
    <property type="match status" value="1"/>
</dbReference>
<evidence type="ECO:0000313" key="17">
    <source>
        <dbReference type="EMBL" id="RPE08185.1"/>
    </source>
</evidence>
<dbReference type="SUPFAM" id="SSF49464">
    <property type="entry name" value="Carboxypeptidase regulatory domain-like"/>
    <property type="match status" value="1"/>
</dbReference>
<evidence type="ECO:0000256" key="10">
    <source>
        <dbReference type="ARBA" id="ARBA00023136"/>
    </source>
</evidence>
<dbReference type="Pfam" id="PF07715">
    <property type="entry name" value="Plug"/>
    <property type="match status" value="1"/>
</dbReference>
<evidence type="ECO:0000256" key="13">
    <source>
        <dbReference type="RuleBase" id="RU003357"/>
    </source>
</evidence>
<sequence>MKQFLLLFLFLTIYSSGFSQHSLKGLIKNESNQPVGGASVTFRQKSGTQAAVTDSTGYYAVSNLAAGKVEVTISAIGHEPAHEWLSISQNAEYNVMLLSKSAQLQAVEVLGRSVKKYNSDYSFSATRTAILNMELPQSIGTVTKEIIKDRQAFQLADAVKVIPGVIPSSFYNQYSIRGISQNEEGQIINGMRTRQYYFLQPLTANIERVEVLKGPASATFASVDPGGSINLVTKKPLAFNRKEISLSTGSFSTIRGALDFTGPLNKEKTLLYRLNGAYQRAQSYRDLVRNNALLVSPSFTYIPNDKTAVNVEIIYSDMEGNLDRGQPIFGAVAGKTDLRSTPASLNLGAASDFFRSKELIITSSLSHKLSEAVSLNVAYMKQTWQEDLQEHRTTNAYARNINNEPVPSLVGMQFVQRQQNWNTDNLNMYFNFRFFTGASRHEFLAGYDLSSWRKMKGGGQNSARGFLLKDGTVIGSFVPANAANYQTITYNGTVLPKPNVSHFDLNNPSYTIRNISDYSMNARVAIPAALTTTNALYVQEQFRWNKLIVLLGLRQEWFEDVTNYKAPRELSFTNSKLLPRIGVTYAVTKQVNVYGTYLEGYQPQSNTVTLLPGTGSYFWTDQSASRFKPLVSDLKEFGMKATLWKGRLSVNAAVYEINQQNLLMNANLPAFPDSMITRGAERSRGFEIDLTGHLLPGWQVFASYSYIDARIVEDNNPTLKGARKQNTPYNSANLWTRYNFSTGGLLKDLGVGAGLQHNGNRVPWFDRSFTTPAYTLLDLALYYTPGKSNMQIAVNVNNMLSETYWIGAQNYQRLFPGAPRSAMLTATYTF</sequence>
<dbReference type="Pfam" id="PF00593">
    <property type="entry name" value="TonB_dep_Rec_b-barrel"/>
    <property type="match status" value="1"/>
</dbReference>
<keyword evidence="3 12" id="KW-1134">Transmembrane beta strand</keyword>
<keyword evidence="9 13" id="KW-0798">TonB box</keyword>
<comment type="subcellular location">
    <subcellularLocation>
        <location evidence="1 12">Cell outer membrane</location>
        <topology evidence="1 12">Multi-pass membrane protein</topology>
    </subcellularLocation>
</comment>
<dbReference type="AlphaFoldDB" id="A0A3N4PK34"/>
<dbReference type="EMBL" id="RPDH01000002">
    <property type="protein sequence ID" value="RPE08185.1"/>
    <property type="molecule type" value="Genomic_DNA"/>
</dbReference>
<dbReference type="InterPro" id="IPR000531">
    <property type="entry name" value="Beta-barrel_TonB"/>
</dbReference>
<dbReference type="InterPro" id="IPR037066">
    <property type="entry name" value="Plug_dom_sf"/>
</dbReference>
<dbReference type="InterPro" id="IPR008969">
    <property type="entry name" value="CarboxyPept-like_regulatory"/>
</dbReference>
<gene>
    <name evidence="17" type="ORF">EGT74_14050</name>
</gene>
<evidence type="ECO:0000256" key="5">
    <source>
        <dbReference type="ARBA" id="ARBA00022692"/>
    </source>
</evidence>
<keyword evidence="10 12" id="KW-0472">Membrane</keyword>
<evidence type="ECO:0000256" key="8">
    <source>
        <dbReference type="ARBA" id="ARBA00023065"/>
    </source>
</evidence>
<dbReference type="InterPro" id="IPR012910">
    <property type="entry name" value="Plug_dom"/>
</dbReference>
<dbReference type="Pfam" id="PF13620">
    <property type="entry name" value="CarboxypepD_reg"/>
    <property type="match status" value="1"/>
</dbReference>
<proteinExistence type="inferred from homology"/>
<dbReference type="Gene3D" id="2.60.40.1120">
    <property type="entry name" value="Carboxypeptidase-like, regulatory domain"/>
    <property type="match status" value="1"/>
</dbReference>
<name>A0A3N4PK34_9BACT</name>
<feature type="signal peptide" evidence="14">
    <location>
        <begin position="1"/>
        <end position="21"/>
    </location>
</feature>
<evidence type="ECO:0000313" key="18">
    <source>
        <dbReference type="Proteomes" id="UP000278351"/>
    </source>
</evidence>
<accession>A0A3N4PK34</accession>
<evidence type="ECO:0000259" key="16">
    <source>
        <dbReference type="Pfam" id="PF07715"/>
    </source>
</evidence>
<keyword evidence="5 12" id="KW-0812">Transmembrane</keyword>
<dbReference type="GO" id="GO:0009279">
    <property type="term" value="C:cell outer membrane"/>
    <property type="evidence" value="ECO:0007669"/>
    <property type="project" value="UniProtKB-SubCell"/>
</dbReference>
<dbReference type="PANTHER" id="PTHR32552:SF68">
    <property type="entry name" value="FERRICHROME OUTER MEMBRANE TRANSPORTER_PHAGE RECEPTOR"/>
    <property type="match status" value="1"/>
</dbReference>
<keyword evidence="4" id="KW-0410">Iron transport</keyword>
<feature type="domain" description="TonB-dependent receptor plug" evidence="16">
    <location>
        <begin position="133"/>
        <end position="227"/>
    </location>
</feature>
<organism evidence="17 18">
    <name type="scientific">Chitinophaga lutea</name>
    <dbReference type="NCBI Taxonomy" id="2488634"/>
    <lineage>
        <taxon>Bacteria</taxon>
        <taxon>Pseudomonadati</taxon>
        <taxon>Bacteroidota</taxon>
        <taxon>Chitinophagia</taxon>
        <taxon>Chitinophagales</taxon>
        <taxon>Chitinophagaceae</taxon>
        <taxon>Chitinophaga</taxon>
    </lineage>
</organism>
<evidence type="ECO:0000256" key="6">
    <source>
        <dbReference type="ARBA" id="ARBA00022729"/>
    </source>
</evidence>
<comment type="caution">
    <text evidence="17">The sequence shown here is derived from an EMBL/GenBank/DDBJ whole genome shotgun (WGS) entry which is preliminary data.</text>
</comment>
<evidence type="ECO:0000256" key="14">
    <source>
        <dbReference type="SAM" id="SignalP"/>
    </source>
</evidence>
<dbReference type="InterPro" id="IPR039426">
    <property type="entry name" value="TonB-dep_rcpt-like"/>
</dbReference>
<evidence type="ECO:0000256" key="1">
    <source>
        <dbReference type="ARBA" id="ARBA00004571"/>
    </source>
</evidence>
<evidence type="ECO:0000256" key="2">
    <source>
        <dbReference type="ARBA" id="ARBA00022448"/>
    </source>
</evidence>
<feature type="chain" id="PRO_5018123980" evidence="14">
    <location>
        <begin position="22"/>
        <end position="830"/>
    </location>
</feature>
<keyword evidence="8" id="KW-0406">Ion transport</keyword>
<dbReference type="RefSeq" id="WP_123847184.1">
    <property type="nucleotide sequence ID" value="NZ_RPDH01000002.1"/>
</dbReference>
<dbReference type="Gene3D" id="2.170.130.10">
    <property type="entry name" value="TonB-dependent receptor, plug domain"/>
    <property type="match status" value="1"/>
</dbReference>
<protein>
    <submittedName>
        <fullName evidence="17">TonB-dependent receptor</fullName>
    </submittedName>
</protein>
<keyword evidence="6 14" id="KW-0732">Signal</keyword>
<feature type="domain" description="TonB-dependent receptor-like beta-barrel" evidence="15">
    <location>
        <begin position="400"/>
        <end position="798"/>
    </location>
</feature>
<dbReference type="PROSITE" id="PS52016">
    <property type="entry name" value="TONB_DEPENDENT_REC_3"/>
    <property type="match status" value="1"/>
</dbReference>
<reference evidence="17 18" key="1">
    <citation type="submission" date="2018-11" db="EMBL/GenBank/DDBJ databases">
        <title>Chitinophaga lutea sp.nov., isolate from arsenic contaminated soil.</title>
        <authorList>
            <person name="Zong Y."/>
        </authorList>
    </citation>
    <scope>NUCLEOTIDE SEQUENCE [LARGE SCALE GENOMIC DNA]</scope>
    <source>
        <strain evidence="17 18">ZY74</strain>
    </source>
</reference>
<evidence type="ECO:0000256" key="3">
    <source>
        <dbReference type="ARBA" id="ARBA00022452"/>
    </source>
</evidence>
<evidence type="ECO:0000256" key="9">
    <source>
        <dbReference type="ARBA" id="ARBA00023077"/>
    </source>
</evidence>
<evidence type="ECO:0000256" key="7">
    <source>
        <dbReference type="ARBA" id="ARBA00023004"/>
    </source>
</evidence>
<dbReference type="InterPro" id="IPR036942">
    <property type="entry name" value="Beta-barrel_TonB_sf"/>
</dbReference>
<keyword evidence="11 12" id="KW-0998">Cell outer membrane</keyword>
<evidence type="ECO:0000259" key="15">
    <source>
        <dbReference type="Pfam" id="PF00593"/>
    </source>
</evidence>
<dbReference type="OrthoDB" id="9758472at2"/>
<evidence type="ECO:0000256" key="4">
    <source>
        <dbReference type="ARBA" id="ARBA00022496"/>
    </source>
</evidence>
<keyword evidence="2 12" id="KW-0813">Transport</keyword>
<keyword evidence="17" id="KW-0675">Receptor</keyword>
<keyword evidence="18" id="KW-1185">Reference proteome</keyword>
<dbReference type="Proteomes" id="UP000278351">
    <property type="component" value="Unassembled WGS sequence"/>
</dbReference>
<dbReference type="SUPFAM" id="SSF56935">
    <property type="entry name" value="Porins"/>
    <property type="match status" value="1"/>
</dbReference>
<dbReference type="PANTHER" id="PTHR32552">
    <property type="entry name" value="FERRICHROME IRON RECEPTOR-RELATED"/>
    <property type="match status" value="1"/>
</dbReference>
<keyword evidence="7" id="KW-0408">Iron</keyword>
<dbReference type="GO" id="GO:0015344">
    <property type="term" value="F:siderophore uptake transmembrane transporter activity"/>
    <property type="evidence" value="ECO:0007669"/>
    <property type="project" value="TreeGrafter"/>
</dbReference>
<dbReference type="CDD" id="cd01347">
    <property type="entry name" value="ligand_gated_channel"/>
    <property type="match status" value="1"/>
</dbReference>